<name>A0A9Q3B948_9BASI</name>
<feature type="compositionally biased region" description="Polar residues" evidence="1">
    <location>
        <begin position="7"/>
        <end position="25"/>
    </location>
</feature>
<feature type="region of interest" description="Disordered" evidence="1">
    <location>
        <begin position="1"/>
        <end position="38"/>
    </location>
</feature>
<dbReference type="AlphaFoldDB" id="A0A9Q3B948"/>
<accession>A0A9Q3B948</accession>
<protein>
    <submittedName>
        <fullName evidence="2">Uncharacterized protein</fullName>
    </submittedName>
</protein>
<organism evidence="2 3">
    <name type="scientific">Austropuccinia psidii MF-1</name>
    <dbReference type="NCBI Taxonomy" id="1389203"/>
    <lineage>
        <taxon>Eukaryota</taxon>
        <taxon>Fungi</taxon>
        <taxon>Dikarya</taxon>
        <taxon>Basidiomycota</taxon>
        <taxon>Pucciniomycotina</taxon>
        <taxon>Pucciniomycetes</taxon>
        <taxon>Pucciniales</taxon>
        <taxon>Sphaerophragmiaceae</taxon>
        <taxon>Austropuccinia</taxon>
    </lineage>
</organism>
<dbReference type="Proteomes" id="UP000765509">
    <property type="component" value="Unassembled WGS sequence"/>
</dbReference>
<evidence type="ECO:0000256" key="1">
    <source>
        <dbReference type="SAM" id="MobiDB-lite"/>
    </source>
</evidence>
<sequence length="105" mass="11409">MLCSALNEPSQHNEPPIKSSKSQVPSHEDTSTCEPEPELVPLLPTLSLLLMICLLAPPPLLPQRSQPPPSPAQSSPHSHNEAWKEFAGLQPTLMIPQAIVHNSIN</sequence>
<gene>
    <name evidence="2" type="ORF">O181_000687</name>
</gene>
<dbReference type="EMBL" id="AVOT02000086">
    <property type="protein sequence ID" value="MBW0460972.1"/>
    <property type="molecule type" value="Genomic_DNA"/>
</dbReference>
<evidence type="ECO:0000313" key="2">
    <source>
        <dbReference type="EMBL" id="MBW0460972.1"/>
    </source>
</evidence>
<keyword evidence="3" id="KW-1185">Reference proteome</keyword>
<proteinExistence type="predicted"/>
<evidence type="ECO:0000313" key="3">
    <source>
        <dbReference type="Proteomes" id="UP000765509"/>
    </source>
</evidence>
<feature type="compositionally biased region" description="Pro residues" evidence="1">
    <location>
        <begin position="60"/>
        <end position="71"/>
    </location>
</feature>
<comment type="caution">
    <text evidence="2">The sequence shown here is derived from an EMBL/GenBank/DDBJ whole genome shotgun (WGS) entry which is preliminary data.</text>
</comment>
<reference evidence="2" key="1">
    <citation type="submission" date="2021-03" db="EMBL/GenBank/DDBJ databases">
        <title>Draft genome sequence of rust myrtle Austropuccinia psidii MF-1, a brazilian biotype.</title>
        <authorList>
            <person name="Quecine M.C."/>
            <person name="Pachon D.M.R."/>
            <person name="Bonatelli M.L."/>
            <person name="Correr F.H."/>
            <person name="Franceschini L.M."/>
            <person name="Leite T.F."/>
            <person name="Margarido G.R.A."/>
            <person name="Almeida C.A."/>
            <person name="Ferrarezi J.A."/>
            <person name="Labate C.A."/>
        </authorList>
    </citation>
    <scope>NUCLEOTIDE SEQUENCE</scope>
    <source>
        <strain evidence="2">MF-1</strain>
    </source>
</reference>
<feature type="region of interest" description="Disordered" evidence="1">
    <location>
        <begin position="60"/>
        <end position="82"/>
    </location>
</feature>